<dbReference type="EMBL" id="BRPK01000007">
    <property type="protein sequence ID" value="GLB39683.1"/>
    <property type="molecule type" value="Genomic_DNA"/>
</dbReference>
<comment type="caution">
    <text evidence="2">The sequence shown here is derived from an EMBL/GenBank/DDBJ whole genome shotgun (WGS) entry which is preliminary data.</text>
</comment>
<dbReference type="AlphaFoldDB" id="A0A9P3UNH6"/>
<sequence>MMLLRQIPTSSMSVSVSSISFAPLGNAIPSYSSILLSLLASLVLLSFVRAAFLCLRSSVGNKAQQQVQVQVEGKSGERQEESRQRRTSWAWGLLTLERLPTFSLPVSLTMGQSDSNGRGVGMQQKRAEAPSQPWQPPRSRRGGPTFETPLPALYQSDVPVSMAKMIMSRHTYRKPTNRPPARALPPPTRTQAPTPASSSSHPPSMV</sequence>
<organism evidence="2 3">
    <name type="scientific">Lyophyllum shimeji</name>
    <name type="common">Hon-shimeji</name>
    <name type="synonym">Tricholoma shimeji</name>
    <dbReference type="NCBI Taxonomy" id="47721"/>
    <lineage>
        <taxon>Eukaryota</taxon>
        <taxon>Fungi</taxon>
        <taxon>Dikarya</taxon>
        <taxon>Basidiomycota</taxon>
        <taxon>Agaricomycotina</taxon>
        <taxon>Agaricomycetes</taxon>
        <taxon>Agaricomycetidae</taxon>
        <taxon>Agaricales</taxon>
        <taxon>Tricholomatineae</taxon>
        <taxon>Lyophyllaceae</taxon>
        <taxon>Lyophyllum</taxon>
    </lineage>
</organism>
<feature type="region of interest" description="Disordered" evidence="1">
    <location>
        <begin position="165"/>
        <end position="206"/>
    </location>
</feature>
<accession>A0A9P3UNH6</accession>
<reference evidence="2" key="1">
    <citation type="submission" date="2022-07" db="EMBL/GenBank/DDBJ databases">
        <title>The genome of Lyophyllum shimeji provides insight into the initial evolution of ectomycorrhizal fungal genome.</title>
        <authorList>
            <person name="Kobayashi Y."/>
            <person name="Shibata T."/>
            <person name="Hirakawa H."/>
            <person name="Shigenobu S."/>
            <person name="Nishiyama T."/>
            <person name="Yamada A."/>
            <person name="Hasebe M."/>
            <person name="Kawaguchi M."/>
        </authorList>
    </citation>
    <scope>NUCLEOTIDE SEQUENCE</scope>
    <source>
        <strain evidence="2">AT787</strain>
    </source>
</reference>
<dbReference type="Proteomes" id="UP001063166">
    <property type="component" value="Unassembled WGS sequence"/>
</dbReference>
<evidence type="ECO:0000313" key="3">
    <source>
        <dbReference type="Proteomes" id="UP001063166"/>
    </source>
</evidence>
<feature type="compositionally biased region" description="Polar residues" evidence="1">
    <location>
        <begin position="107"/>
        <end position="116"/>
    </location>
</feature>
<dbReference type="OrthoDB" id="2791511at2759"/>
<gene>
    <name evidence="2" type="ORF">LshimejAT787_0701930</name>
</gene>
<protein>
    <submittedName>
        <fullName evidence="2">Uncharacterized protein</fullName>
    </submittedName>
</protein>
<feature type="region of interest" description="Disordered" evidence="1">
    <location>
        <begin position="107"/>
        <end position="152"/>
    </location>
</feature>
<evidence type="ECO:0000256" key="1">
    <source>
        <dbReference type="SAM" id="MobiDB-lite"/>
    </source>
</evidence>
<feature type="compositionally biased region" description="Low complexity" evidence="1">
    <location>
        <begin position="189"/>
        <end position="206"/>
    </location>
</feature>
<keyword evidence="3" id="KW-1185">Reference proteome</keyword>
<feature type="compositionally biased region" description="Basic and acidic residues" evidence="1">
    <location>
        <begin position="74"/>
        <end position="84"/>
    </location>
</feature>
<name>A0A9P3UNH6_LYOSH</name>
<evidence type="ECO:0000313" key="2">
    <source>
        <dbReference type="EMBL" id="GLB39683.1"/>
    </source>
</evidence>
<proteinExistence type="predicted"/>
<feature type="region of interest" description="Disordered" evidence="1">
    <location>
        <begin position="65"/>
        <end position="84"/>
    </location>
</feature>